<dbReference type="RefSeq" id="WP_193553460.1">
    <property type="nucleotide sequence ID" value="NZ_JBFAUK010000017.1"/>
</dbReference>
<evidence type="ECO:0000313" key="1">
    <source>
        <dbReference type="EMBL" id="MEV5508946.1"/>
    </source>
</evidence>
<accession>A0ABV3K1C9</accession>
<comment type="caution">
    <text evidence="1">The sequence shown here is derived from an EMBL/GenBank/DDBJ whole genome shotgun (WGS) entry which is preliminary data.</text>
</comment>
<dbReference type="Proteomes" id="UP001552594">
    <property type="component" value="Unassembled WGS sequence"/>
</dbReference>
<keyword evidence="2" id="KW-1185">Reference proteome</keyword>
<organism evidence="1 2">
    <name type="scientific">Streptomyces orinoci</name>
    <name type="common">Streptoverticillium orinoci</name>
    <dbReference type="NCBI Taxonomy" id="67339"/>
    <lineage>
        <taxon>Bacteria</taxon>
        <taxon>Bacillati</taxon>
        <taxon>Actinomycetota</taxon>
        <taxon>Actinomycetes</taxon>
        <taxon>Kitasatosporales</taxon>
        <taxon>Streptomycetaceae</taxon>
        <taxon>Streptomyces</taxon>
    </lineage>
</organism>
<dbReference type="EMBL" id="JBFAUK010000017">
    <property type="protein sequence ID" value="MEV5508946.1"/>
    <property type="molecule type" value="Genomic_DNA"/>
</dbReference>
<evidence type="ECO:0000313" key="2">
    <source>
        <dbReference type="Proteomes" id="UP001552594"/>
    </source>
</evidence>
<evidence type="ECO:0008006" key="3">
    <source>
        <dbReference type="Google" id="ProtNLM"/>
    </source>
</evidence>
<protein>
    <recommendedName>
        <fullName evidence="3">Tetratricopeptide repeat protein</fullName>
    </recommendedName>
</protein>
<sequence length="156" mass="17222">MTTTEDATMARIHEAMTLHREGDPAAARQRLTALWEEIHPAGDPFHQCVLAHYLADVQDDPEQELAWDIRALAAADSVTDARVKEHDSTLAIRGFYPSLHLNLAESHRRTGNLTAAREHLALAREFGDALNQDAYGDGIRAALDRLAARLDEPPAP</sequence>
<reference evidence="1 2" key="1">
    <citation type="submission" date="2024-06" db="EMBL/GenBank/DDBJ databases">
        <title>The Natural Products Discovery Center: Release of the First 8490 Sequenced Strains for Exploring Actinobacteria Biosynthetic Diversity.</title>
        <authorList>
            <person name="Kalkreuter E."/>
            <person name="Kautsar S.A."/>
            <person name="Yang D."/>
            <person name="Bader C.D."/>
            <person name="Teijaro C.N."/>
            <person name="Fluegel L."/>
            <person name="Davis C.M."/>
            <person name="Simpson J.R."/>
            <person name="Lauterbach L."/>
            <person name="Steele A.D."/>
            <person name="Gui C."/>
            <person name="Meng S."/>
            <person name="Li G."/>
            <person name="Viehrig K."/>
            <person name="Ye F."/>
            <person name="Su P."/>
            <person name="Kiefer A.F."/>
            <person name="Nichols A."/>
            <person name="Cepeda A.J."/>
            <person name="Yan W."/>
            <person name="Fan B."/>
            <person name="Jiang Y."/>
            <person name="Adhikari A."/>
            <person name="Zheng C.-J."/>
            <person name="Schuster L."/>
            <person name="Cowan T.M."/>
            <person name="Smanski M.J."/>
            <person name="Chevrette M.G."/>
            <person name="De Carvalho L.P.S."/>
            <person name="Shen B."/>
        </authorList>
    </citation>
    <scope>NUCLEOTIDE SEQUENCE [LARGE SCALE GENOMIC DNA]</scope>
    <source>
        <strain evidence="1 2">NPDC052347</strain>
    </source>
</reference>
<proteinExistence type="predicted"/>
<gene>
    <name evidence="1" type="ORF">AB0L16_21305</name>
</gene>
<name>A0ABV3K1C9_STRON</name>